<name>A0A2X1XW66_9FIRM</name>
<protein>
    <recommendedName>
        <fullName evidence="3">YycH protein</fullName>
    </recommendedName>
</protein>
<evidence type="ECO:0000313" key="1">
    <source>
        <dbReference type="EMBL" id="SPY47017.1"/>
    </source>
</evidence>
<dbReference type="EMBL" id="UATM01000032">
    <property type="protein sequence ID" value="SPY47017.1"/>
    <property type="molecule type" value="Genomic_DNA"/>
</dbReference>
<dbReference type="AlphaFoldDB" id="A0A2X1XW66"/>
<accession>A0A2X1XW66</accession>
<dbReference type="STRING" id="54005.HMPREF3229_00335"/>
<dbReference type="RefSeq" id="WP_112889676.1">
    <property type="nucleotide sequence ID" value="NZ_CP068103.1"/>
</dbReference>
<gene>
    <name evidence="1" type="ORF">NCTC13076_00913</name>
</gene>
<evidence type="ECO:0000313" key="2">
    <source>
        <dbReference type="Proteomes" id="UP000250070"/>
    </source>
</evidence>
<proteinExistence type="predicted"/>
<dbReference type="OrthoDB" id="1696612at2"/>
<dbReference type="Proteomes" id="UP000250070">
    <property type="component" value="Unassembled WGS sequence"/>
</dbReference>
<evidence type="ECO:0008006" key="3">
    <source>
        <dbReference type="Google" id="ProtNLM"/>
    </source>
</evidence>
<organism evidence="1 2">
    <name type="scientific">Peptoniphilus harei</name>
    <dbReference type="NCBI Taxonomy" id="54005"/>
    <lineage>
        <taxon>Bacteria</taxon>
        <taxon>Bacillati</taxon>
        <taxon>Bacillota</taxon>
        <taxon>Tissierellia</taxon>
        <taxon>Tissierellales</taxon>
        <taxon>Peptoniphilaceae</taxon>
        <taxon>Peptoniphilus</taxon>
    </lineage>
</organism>
<sequence>MMKKLPKPTSTFILIGLVILLVFQSKNLWLSFDTKSEDQAKIGEVDEFLQEILTPQRLIANFGDRDHYMTTDLGPYWKMTGENISEKLQKANSENLKLIDTEEYLNLQRQESLVFKFNSPLSGSVFVNLIGDKRNSNDINLSVDSIYISNLGEIYISGSKNFYKLVDIKVDFDIGEILKEVKSKGIRAVNFYEAYGIKKDIYIPDEDYISLQKVAYVSGLSNLEESMKSNLAERFLGIPIDYIREMSVDGKNTYVYENEYLSLSSDGIIEYSLESLFDVKSRDLNKSLDRAVEFIAQKTGISSGIYLEKIEPCDYNDNLGYRFFFNLKDGQIPLVLPSKDHSFIEIDVYSEFVKNYREYYIRKDDNPIYKKEKINIEGIHKILKKNKETFDYKPVMDILSSIDNLSLVYLISSSSQAEEPSLVYEMSYMGSVYYFDVEDGSLMMVR</sequence>
<reference evidence="1 2" key="1">
    <citation type="submission" date="2018-06" db="EMBL/GenBank/DDBJ databases">
        <authorList>
            <consortium name="Pathogen Informatics"/>
            <person name="Doyle S."/>
        </authorList>
    </citation>
    <scope>NUCLEOTIDE SEQUENCE [LARGE SCALE GENOMIC DNA]</scope>
    <source>
        <strain evidence="1 2">NCTC13076</strain>
    </source>
</reference>
<dbReference type="GeneID" id="83862418"/>